<proteinExistence type="predicted"/>
<comment type="caution">
    <text evidence="1">The sequence shown here is derived from an EMBL/GenBank/DDBJ whole genome shotgun (WGS) entry which is preliminary data.</text>
</comment>
<organism evidence="1 2">
    <name type="scientific">Artomyces pyxidatus</name>
    <dbReference type="NCBI Taxonomy" id="48021"/>
    <lineage>
        <taxon>Eukaryota</taxon>
        <taxon>Fungi</taxon>
        <taxon>Dikarya</taxon>
        <taxon>Basidiomycota</taxon>
        <taxon>Agaricomycotina</taxon>
        <taxon>Agaricomycetes</taxon>
        <taxon>Russulales</taxon>
        <taxon>Auriscalpiaceae</taxon>
        <taxon>Artomyces</taxon>
    </lineage>
</organism>
<name>A0ACB8T4K2_9AGAM</name>
<keyword evidence="2" id="KW-1185">Reference proteome</keyword>
<reference evidence="1" key="2">
    <citation type="journal article" date="2022" name="New Phytol.">
        <title>Evolutionary transition to the ectomycorrhizal habit in the genomes of a hyperdiverse lineage of mushroom-forming fungi.</title>
        <authorList>
            <person name="Looney B."/>
            <person name="Miyauchi S."/>
            <person name="Morin E."/>
            <person name="Drula E."/>
            <person name="Courty P.E."/>
            <person name="Kohler A."/>
            <person name="Kuo A."/>
            <person name="LaButti K."/>
            <person name="Pangilinan J."/>
            <person name="Lipzen A."/>
            <person name="Riley R."/>
            <person name="Andreopoulos W."/>
            <person name="He G."/>
            <person name="Johnson J."/>
            <person name="Nolan M."/>
            <person name="Tritt A."/>
            <person name="Barry K.W."/>
            <person name="Grigoriev I.V."/>
            <person name="Nagy L.G."/>
            <person name="Hibbett D."/>
            <person name="Henrissat B."/>
            <person name="Matheny P.B."/>
            <person name="Labbe J."/>
            <person name="Martin F.M."/>
        </authorList>
    </citation>
    <scope>NUCLEOTIDE SEQUENCE</scope>
    <source>
        <strain evidence="1">HHB10654</strain>
    </source>
</reference>
<accession>A0ACB8T4K2</accession>
<protein>
    <submittedName>
        <fullName evidence="1">Uncharacterized protein</fullName>
    </submittedName>
</protein>
<dbReference type="EMBL" id="MU277202">
    <property type="protein sequence ID" value="KAI0063665.1"/>
    <property type="molecule type" value="Genomic_DNA"/>
</dbReference>
<sequence length="615" mass="68754">MADAALPADEFSSLWSEFARSCIASLADVSARSDDRSIADAREVIEQELFGQILAACLLKSRLNELIPIARLPAEILCHIFSCCAYAEPVHRGSDLYCPSPEKRLGWMKVTHVCRSWREVALDSSALWETVPFVLGARWTEELLSRSRPVPITAIIYRSSKSWTLPLSNHLSHIKVLDVDNQCEDHDAGFLFLPAPVLEEFRWERGLDRGRGGQPQSVLSGDTLPYLFAAHAPVLAHILLINCSEFKWAWPSLNSLVHLEIRNRDSNATAVRTVSQRDLSLALKGMPHLESLILYHSLPRPTEPTPGDNPVELPNLSHLSLTASVARCLSLIRHISVPNGVKRIHIKCYNIDPDNHTVSSVERSRLLPQLIDHVKLFRNPKISDLHTALIESGGTYDVRLMAWTFFAPDAHPVLPIDDQLPDIDIYFLCYPSLGNDAGIPNVPSIVLQTLPLHSLRVLSITDLSTWTENTWLLHFGLSIHVEHLLIEVSLLPSLVKALSKPLPPPAAEEPDTEQSEQVEVQLFPQLRSVEVGPREESESPGDVGLDLAAVSGDEGDTVSTLRGLADRRLDVVRLPLFSNRRTREQRMCHNLGSGPEMESLWRLPTAIQRWRRVVQ</sequence>
<evidence type="ECO:0000313" key="1">
    <source>
        <dbReference type="EMBL" id="KAI0063665.1"/>
    </source>
</evidence>
<dbReference type="Proteomes" id="UP000814140">
    <property type="component" value="Unassembled WGS sequence"/>
</dbReference>
<reference evidence="1" key="1">
    <citation type="submission" date="2021-03" db="EMBL/GenBank/DDBJ databases">
        <authorList>
            <consortium name="DOE Joint Genome Institute"/>
            <person name="Ahrendt S."/>
            <person name="Looney B.P."/>
            <person name="Miyauchi S."/>
            <person name="Morin E."/>
            <person name="Drula E."/>
            <person name="Courty P.E."/>
            <person name="Chicoki N."/>
            <person name="Fauchery L."/>
            <person name="Kohler A."/>
            <person name="Kuo A."/>
            <person name="Labutti K."/>
            <person name="Pangilinan J."/>
            <person name="Lipzen A."/>
            <person name="Riley R."/>
            <person name="Andreopoulos W."/>
            <person name="He G."/>
            <person name="Johnson J."/>
            <person name="Barry K.W."/>
            <person name="Grigoriev I.V."/>
            <person name="Nagy L."/>
            <person name="Hibbett D."/>
            <person name="Henrissat B."/>
            <person name="Matheny P.B."/>
            <person name="Labbe J."/>
            <person name="Martin F."/>
        </authorList>
    </citation>
    <scope>NUCLEOTIDE SEQUENCE</scope>
    <source>
        <strain evidence="1">HHB10654</strain>
    </source>
</reference>
<gene>
    <name evidence="1" type="ORF">BV25DRAFT_1824230</name>
</gene>
<evidence type="ECO:0000313" key="2">
    <source>
        <dbReference type="Proteomes" id="UP000814140"/>
    </source>
</evidence>